<dbReference type="InterPro" id="IPR007185">
    <property type="entry name" value="DNA_pol_a/d/e_bsu"/>
</dbReference>
<evidence type="ECO:0000256" key="4">
    <source>
        <dbReference type="ARBA" id="ARBA00023125"/>
    </source>
</evidence>
<comment type="subcellular location">
    <subcellularLocation>
        <location evidence="1 6">Nucleus</location>
    </subcellularLocation>
</comment>
<dbReference type="PANTHER" id="PTHR12708">
    <property type="entry name" value="DNA POLYMERASE EPSILON SUBUNIT B"/>
    <property type="match status" value="1"/>
</dbReference>
<evidence type="ECO:0000256" key="6">
    <source>
        <dbReference type="PIRNR" id="PIRNR000799"/>
    </source>
</evidence>
<keyword evidence="4 6" id="KW-0238">DNA-binding</keyword>
<evidence type="ECO:0000256" key="1">
    <source>
        <dbReference type="ARBA" id="ARBA00004123"/>
    </source>
</evidence>
<comment type="caution">
    <text evidence="8">The sequence shown here is derived from an EMBL/GenBank/DDBJ whole genome shotgun (WGS) entry which is preliminary data.</text>
</comment>
<gene>
    <name evidence="8" type="ORF">BB561_003236</name>
</gene>
<dbReference type="PANTHER" id="PTHR12708:SF0">
    <property type="entry name" value="DNA POLYMERASE EPSILON SUBUNIT 2"/>
    <property type="match status" value="1"/>
</dbReference>
<keyword evidence="3 6" id="KW-0235">DNA replication</keyword>
<dbReference type="STRING" id="133385.A0A2T9YML7"/>
<keyword evidence="9" id="KW-1185">Reference proteome</keyword>
<comment type="similarity">
    <text evidence="2 6">Belongs to the DNA polymerase epsilon subunit B family.</text>
</comment>
<organism evidence="8 9">
    <name type="scientific">Smittium simulii</name>
    <dbReference type="NCBI Taxonomy" id="133385"/>
    <lineage>
        <taxon>Eukaryota</taxon>
        <taxon>Fungi</taxon>
        <taxon>Fungi incertae sedis</taxon>
        <taxon>Zoopagomycota</taxon>
        <taxon>Kickxellomycotina</taxon>
        <taxon>Harpellomycetes</taxon>
        <taxon>Harpellales</taxon>
        <taxon>Legeriomycetaceae</taxon>
        <taxon>Smittium</taxon>
    </lineage>
</organism>
<dbReference type="OrthoDB" id="10254730at2759"/>
<feature type="domain" description="DNA polymerase alpha/delta/epsilon subunit B" evidence="7">
    <location>
        <begin position="341"/>
        <end position="546"/>
    </location>
</feature>
<sequence length="580" mass="66162">MKTEKLVYTVFTKKFGISLKADASRFLVSCIKNASQDSELATEWLESIASEWTQLDNSCLLVELEALKDLLKKMSQQASNSFGLTHSVPNSENVTESYDISKKSNLNKLDEKNFFSVVDAYDVPQLWYDSSKSIFVTPDLLPKFANSQNKAIGGKSNNLSDIHSKNTNKIKYSGLITSPEIKAGMFRQRYDTIRQLLQRNETYLRETSLGNTWNNNVFVDTIGSIKGRENQTFVIFGMITQIEEGFYHIEDKDHIIKLDLSQMKLEKKNYSGIITRDSFVLIEGNLNDDVFVVDSIMQPPAEPRTKSVSYYKGTDFFGGPEFTQDNVTLQAIEALDDNGIIVFVSEIWLDKSEVLEQLKKLFSGFLSSRLPLAFVFIGNFNSIPYTPGNISIIQYQENMNKLADLILEFPEIAKQCYFVFVPGPGDPWANFTLPYEPLPSFITDRFKTRIPKSIFTTNPCRIKFCTQEITVFRQDLVKKMRRNCVLWPNGKDEIFEEHVVKTLINQSHLSPLPTKVSPVFWGYDHTLRIYPTPHLIVLADEFEPYDVCYNGALAINPGSFSCNGFRFSVYLPSTKTTQLR</sequence>
<evidence type="ECO:0000256" key="2">
    <source>
        <dbReference type="ARBA" id="ARBA00009560"/>
    </source>
</evidence>
<dbReference type="GO" id="GO:0008622">
    <property type="term" value="C:epsilon DNA polymerase complex"/>
    <property type="evidence" value="ECO:0007669"/>
    <property type="project" value="UniProtKB-UniRule"/>
</dbReference>
<accession>A0A2T9YML7</accession>
<dbReference type="Gene3D" id="3.60.21.50">
    <property type="match status" value="1"/>
</dbReference>
<evidence type="ECO:0000256" key="3">
    <source>
        <dbReference type="ARBA" id="ARBA00022705"/>
    </source>
</evidence>
<dbReference type="EMBL" id="MBFR01000126">
    <property type="protein sequence ID" value="PVU93514.1"/>
    <property type="molecule type" value="Genomic_DNA"/>
</dbReference>
<evidence type="ECO:0000259" key="7">
    <source>
        <dbReference type="Pfam" id="PF04042"/>
    </source>
</evidence>
<dbReference type="GO" id="GO:0042276">
    <property type="term" value="P:error-prone translesion synthesis"/>
    <property type="evidence" value="ECO:0007669"/>
    <property type="project" value="TreeGrafter"/>
</dbReference>
<keyword evidence="5 6" id="KW-0539">Nucleus</keyword>
<dbReference type="InterPro" id="IPR016266">
    <property type="entry name" value="POLE2"/>
</dbReference>
<dbReference type="Pfam" id="PF04042">
    <property type="entry name" value="DNA_pol_E_B"/>
    <property type="match status" value="1"/>
</dbReference>
<comment type="function">
    <text evidence="6">Participates in DNA repair and in chromosomal DNA replication.</text>
</comment>
<dbReference type="GO" id="GO:0003677">
    <property type="term" value="F:DNA binding"/>
    <property type="evidence" value="ECO:0007669"/>
    <property type="project" value="UniProtKB-UniRule"/>
</dbReference>
<dbReference type="AlphaFoldDB" id="A0A2T9YML7"/>
<dbReference type="PIRSF" id="PIRSF000799">
    <property type="entry name" value="DNA_pol_eps_2"/>
    <property type="match status" value="1"/>
</dbReference>
<evidence type="ECO:0000313" key="8">
    <source>
        <dbReference type="EMBL" id="PVU93514.1"/>
    </source>
</evidence>
<evidence type="ECO:0000256" key="5">
    <source>
        <dbReference type="ARBA" id="ARBA00023242"/>
    </source>
</evidence>
<dbReference type="Proteomes" id="UP000245383">
    <property type="component" value="Unassembled WGS sequence"/>
</dbReference>
<name>A0A2T9YML7_9FUNG</name>
<reference evidence="8 9" key="1">
    <citation type="journal article" date="2018" name="MBio">
        <title>Comparative Genomics Reveals the Core Gene Toolbox for the Fungus-Insect Symbiosis.</title>
        <authorList>
            <person name="Wang Y."/>
            <person name="Stata M."/>
            <person name="Wang W."/>
            <person name="Stajich J.E."/>
            <person name="White M.M."/>
            <person name="Moncalvo J.M."/>
        </authorList>
    </citation>
    <scope>NUCLEOTIDE SEQUENCE [LARGE SCALE GENOMIC DNA]</scope>
    <source>
        <strain evidence="8 9">SWE-8-4</strain>
    </source>
</reference>
<proteinExistence type="inferred from homology"/>
<evidence type="ECO:0000313" key="9">
    <source>
        <dbReference type="Proteomes" id="UP000245383"/>
    </source>
</evidence>
<protein>
    <recommendedName>
        <fullName evidence="6">DNA polymerase epsilon subunit</fullName>
    </recommendedName>
    <alternativeName>
        <fullName evidence="6">DNA polymerase II subunit 2</fullName>
    </alternativeName>
</protein>
<dbReference type="GO" id="GO:0006261">
    <property type="term" value="P:DNA-templated DNA replication"/>
    <property type="evidence" value="ECO:0007669"/>
    <property type="project" value="InterPro"/>
</dbReference>